<dbReference type="Pfam" id="PF01619">
    <property type="entry name" value="Pro_dh"/>
    <property type="match status" value="1"/>
</dbReference>
<proteinExistence type="inferred from homology"/>
<name>A0ABY8G3L9_9GAMM</name>
<dbReference type="SUPFAM" id="SSF47598">
    <property type="entry name" value="Ribbon-helix-helix"/>
    <property type="match status" value="1"/>
</dbReference>
<keyword evidence="5" id="KW-0274">FAD</keyword>
<feature type="domain" description="Proline utilization A proline dehydrogenase N-terminal" evidence="9">
    <location>
        <begin position="91"/>
        <end position="138"/>
    </location>
</feature>
<dbReference type="InterPro" id="IPR005933">
    <property type="entry name" value="PutA_C"/>
</dbReference>
<dbReference type="Gene3D" id="1.20.5.460">
    <property type="entry name" value="Single helix bin"/>
    <property type="match status" value="1"/>
</dbReference>
<feature type="domain" description="Proline dehydrogenase" evidence="7">
    <location>
        <begin position="269"/>
        <end position="570"/>
    </location>
</feature>
<dbReference type="Gene3D" id="1.10.1220.10">
    <property type="entry name" value="Met repressor-like"/>
    <property type="match status" value="1"/>
</dbReference>
<dbReference type="InterPro" id="IPR024089">
    <property type="entry name" value="PRODH_PutA_dom_I/II"/>
</dbReference>
<dbReference type="InterPro" id="IPR016160">
    <property type="entry name" value="Ald_DH_CS_CYS"/>
</dbReference>
<dbReference type="Gene3D" id="3.20.20.220">
    <property type="match status" value="1"/>
</dbReference>
<comment type="similarity">
    <text evidence="5">In the C-terminal section; belongs to the aldehyde dehydrogenase family.</text>
</comment>
<evidence type="ECO:0000256" key="5">
    <source>
        <dbReference type="PIRNR" id="PIRNR000197"/>
    </source>
</evidence>
<dbReference type="PANTHER" id="PTHR42862:SF1">
    <property type="entry name" value="DELTA-1-PYRROLINE-5-CARBOXYLATE DEHYDROGENASE 2, ISOFORM A-RELATED"/>
    <property type="match status" value="1"/>
</dbReference>
<dbReference type="SUPFAM" id="SSF51730">
    <property type="entry name" value="FAD-linked oxidoreductase"/>
    <property type="match status" value="1"/>
</dbReference>
<evidence type="ECO:0000259" key="7">
    <source>
        <dbReference type="Pfam" id="PF01619"/>
    </source>
</evidence>
<evidence type="ECO:0000259" key="10">
    <source>
        <dbReference type="Pfam" id="PF21775"/>
    </source>
</evidence>
<dbReference type="InterPro" id="IPR024082">
    <property type="entry name" value="PRODH_PutA_dom_II"/>
</dbReference>
<dbReference type="InterPro" id="IPR002872">
    <property type="entry name" value="Proline_DH_dom"/>
</dbReference>
<dbReference type="Pfam" id="PF00171">
    <property type="entry name" value="Aldedh"/>
    <property type="match status" value="1"/>
</dbReference>
<evidence type="ECO:0000256" key="1">
    <source>
        <dbReference type="ARBA" id="ARBA00004786"/>
    </source>
</evidence>
<dbReference type="InterPro" id="IPR015590">
    <property type="entry name" value="Aldehyde_DH_dom"/>
</dbReference>
<dbReference type="InterPro" id="IPR025703">
    <property type="entry name" value="Bifunct_PutA"/>
</dbReference>
<dbReference type="RefSeq" id="WP_125260987.1">
    <property type="nucleotide sequence ID" value="NZ_JAPZQF010000056.1"/>
</dbReference>
<organism evidence="11 12">
    <name type="scientific">Dickeya lacustris</name>
    <dbReference type="NCBI Taxonomy" id="2259638"/>
    <lineage>
        <taxon>Bacteria</taxon>
        <taxon>Pseudomonadati</taxon>
        <taxon>Pseudomonadota</taxon>
        <taxon>Gammaproteobacteria</taxon>
        <taxon>Enterobacterales</taxon>
        <taxon>Pectobacteriaceae</taxon>
        <taxon>Dickeya</taxon>
    </lineage>
</organism>
<protein>
    <recommendedName>
        <fullName evidence="5">Bifunctional protein PutA</fullName>
    </recommendedName>
    <domain>
        <recommendedName>
            <fullName evidence="5">Proline dehydrogenase</fullName>
            <ecNumber evidence="5">1.5.5.2</ecNumber>
        </recommendedName>
        <alternativeName>
            <fullName evidence="5">Proline oxidase</fullName>
        </alternativeName>
    </domain>
    <domain>
        <recommendedName>
            <fullName evidence="5">Delta-1-pyrroline-5-carboxylate dehydrogenase</fullName>
            <shortName evidence="5">P5C dehydrogenase</shortName>
            <ecNumber evidence="5">1.2.1.88</ecNumber>
        </recommendedName>
        <alternativeName>
            <fullName evidence="5">L-glutamate gamma-semialdehyde dehydrogenase</fullName>
        </alternativeName>
    </domain>
</protein>
<dbReference type="Gene3D" id="1.20.5.550">
    <property type="entry name" value="Single Helix bin"/>
    <property type="match status" value="1"/>
</dbReference>
<keyword evidence="12" id="KW-1185">Reference proteome</keyword>
<dbReference type="SUPFAM" id="SSF53720">
    <property type="entry name" value="ALDH-like"/>
    <property type="match status" value="1"/>
</dbReference>
<feature type="domain" description="PutA RHH" evidence="10">
    <location>
        <begin position="11"/>
        <end position="43"/>
    </location>
</feature>
<comment type="catalytic activity">
    <reaction evidence="4 5">
        <text>L-glutamate 5-semialdehyde + NAD(+) + H2O = L-glutamate + NADH + 2 H(+)</text>
        <dbReference type="Rhea" id="RHEA:30235"/>
        <dbReference type="ChEBI" id="CHEBI:15377"/>
        <dbReference type="ChEBI" id="CHEBI:15378"/>
        <dbReference type="ChEBI" id="CHEBI:29985"/>
        <dbReference type="ChEBI" id="CHEBI:57540"/>
        <dbReference type="ChEBI" id="CHEBI:57945"/>
        <dbReference type="ChEBI" id="CHEBI:58066"/>
        <dbReference type="EC" id="1.2.1.88"/>
    </reaction>
</comment>
<dbReference type="CDD" id="cd07125">
    <property type="entry name" value="ALDH_PutA-P5CDH"/>
    <property type="match status" value="1"/>
</dbReference>
<dbReference type="InterPro" id="IPR048798">
    <property type="entry name" value="PutA_RHH"/>
</dbReference>
<keyword evidence="5" id="KW-0642">Proline metabolism</keyword>
<dbReference type="Gene3D" id="3.40.605.10">
    <property type="entry name" value="Aldehyde Dehydrogenase, Chain A, domain 1"/>
    <property type="match status" value="1"/>
</dbReference>
<evidence type="ECO:0000256" key="3">
    <source>
        <dbReference type="ARBA" id="ARBA00023027"/>
    </source>
</evidence>
<dbReference type="InterPro" id="IPR041349">
    <property type="entry name" value="PRODH"/>
</dbReference>
<keyword evidence="5" id="KW-0678">Repressor</keyword>
<dbReference type="InterPro" id="IPR016163">
    <property type="entry name" value="Ald_DH_C"/>
</dbReference>
<evidence type="ECO:0000313" key="11">
    <source>
        <dbReference type="EMBL" id="WFN54545.1"/>
    </source>
</evidence>
<comment type="function">
    <text evidence="5">Oxidizes proline to glutamate for use as a carbon and nitrogen source.</text>
</comment>
<dbReference type="InterPro" id="IPR024090">
    <property type="entry name" value="PRODH_PutA_dom_I"/>
</dbReference>
<dbReference type="Gene3D" id="3.40.309.10">
    <property type="entry name" value="Aldehyde Dehydrogenase, Chain A, domain 2"/>
    <property type="match status" value="1"/>
</dbReference>
<dbReference type="InterPro" id="IPR016162">
    <property type="entry name" value="Ald_DH_N"/>
</dbReference>
<keyword evidence="5" id="KW-0285">Flavoprotein</keyword>
<dbReference type="EC" id="1.5.5.2" evidence="5"/>
<comment type="similarity">
    <text evidence="5">In the N-terminal section; belongs to the proline dehydrogenase family.</text>
</comment>
<keyword evidence="2 5" id="KW-0560">Oxidoreductase</keyword>
<comment type="pathway">
    <text evidence="1 5">Amino-acid degradation; L-proline degradation into L-glutamate; L-glutamate from L-proline: step 2/2.</text>
</comment>
<dbReference type="NCBIfam" id="NF008869">
    <property type="entry name" value="PRK11904.1"/>
    <property type="match status" value="1"/>
</dbReference>
<dbReference type="Pfam" id="PF14850">
    <property type="entry name" value="Pro_dh-DNA_bdg"/>
    <property type="match status" value="1"/>
</dbReference>
<dbReference type="SUPFAM" id="SSF81935">
    <property type="entry name" value="N-terminal domain of bifunctional PutA protein"/>
    <property type="match status" value="1"/>
</dbReference>
<dbReference type="Proteomes" id="UP001219630">
    <property type="component" value="Chromosome"/>
</dbReference>
<evidence type="ECO:0000313" key="12">
    <source>
        <dbReference type="Proteomes" id="UP001219630"/>
    </source>
</evidence>
<keyword evidence="3 5" id="KW-0520">NAD</keyword>
<dbReference type="CDD" id="cd22233">
    <property type="entry name" value="RHH_CopAso-like"/>
    <property type="match status" value="1"/>
</dbReference>
<sequence length="1330" mass="144404">MGTTTMGVKLDEATRERLKAAAQRIDRTPHWLIKQAIFSYLERLESGADTPEIPLAPGQEPLEVTEIMPQSAQEETHTPFLAFAGQVLTQSVLRSAITAAYRRPETEMVPMLLEQARMPVALSQAVSAQAASLVEKLREQNAGGRSGMVQRLLQEFSLSSQEGVALMCLAEALLRIPDKPTRDALIRDKIGHGNWQAHLGHSASLFVNAATWGLLLTGKLVATHNESHLSGALNRMISKSGEPLVRKGVDMAMRLMGEQFVTGENIARALANARKREERGFRYSYDMLGEAALTAEDASAYLAAYQQAIHAIGRAACGRGIYEGPGISIKLSALHPRYSRAQYQRVMSELYPRLLSLTLLARQYDIGINIDAEEADRLELSLDLLERLCFEPQLAGWNGIGFVIQAYQKRCPFVIDALIDMARRSQRRLMVRLVKGAYWDSEIKRAQIDGLEGYPVYTRKVYTDVSYLACARRLLAVPNLIYPQFATHNAHTVSAIYHLAGNNYYPGQYEFQCLHGMGEPLYDQVVGPLAEGKLNRPCRIYAPVGSHETLLAYLVRRLLENGANTSFVHRIADPTVTPDALVADPVAEVEALAEHEGQIGLAHPRIVLPRALYGRARRNAAGLDLSNEHRLASLSSALLSSVSQPWRTAPVLGQTGDDGGETTPVINPANTGDVVGYVQEASPAQIAAALALSVSGAELWFATPAHQRAAILLRAADDMENQQQQLLGLLVREAGKTLANAIAEVREAVDFLRYYAVQVSERFNNHDYRPLGPVVCISPWNFPLAIFTGQIAAALAAGNSVLAKPAEQTPLIAAQAVRILHEAGVPVDALQLLPGEGARVGAALVADERVRGVMFTGSGAVAAQLQRALAGRLDPQGRPIPLIAETGGINAMIVDSSALTEQVVADIMTSAFDSAGQRCSALRLLCVQQEVAQKTLSMLQGAMAQYRMGNPDRLTTDIGPLIDAEAKQQIARHIQALRARGRTVYQAASPDAADEAQWARGHFIAPTLIELESVEELRHEVFGPVLHVVRYARHELDTLIAHINAAGYGLTMGLHTRIDETIAQVSAQAKVGNLYVNRNMVGAVVGVQPFGGEGLSGTGPKAGGPLYLYRLLSRCPSAARVLHADHHEAYAPVAPGLHPAWQPALGALEHWARQTQRDGVVACCQRYGELTQTGRGWQLPGPTGERNTYTLHPREQVLCVADNDDDALVQLAAVLAAGSRALWLDTPERQALYQQLPEPVQARLAFCRDPLADDDYIDAIDAIDAALFHGDADKLRHLCEQLAQRDGPLVSVQGFACGETDIVLERLLTERSLSINTAAAGGNASLMTMG</sequence>
<dbReference type="PROSITE" id="PS00070">
    <property type="entry name" value="ALDEHYDE_DEHYDR_CYS"/>
    <property type="match status" value="1"/>
</dbReference>
<feature type="domain" description="Aldehyde dehydrogenase" evidence="6">
    <location>
        <begin position="659"/>
        <end position="1105"/>
    </location>
</feature>
<evidence type="ECO:0000259" key="8">
    <source>
        <dbReference type="Pfam" id="PF14850"/>
    </source>
</evidence>
<dbReference type="InterPro" id="IPR016161">
    <property type="entry name" value="Ald_DH/histidinol_DH"/>
</dbReference>
<gene>
    <name evidence="11" type="primary">putA</name>
    <name evidence="11" type="ORF">O1Q98_12780</name>
</gene>
<dbReference type="NCBIfam" id="TIGR01238">
    <property type="entry name" value="D1pyr5carbox3"/>
    <property type="match status" value="1"/>
</dbReference>
<evidence type="ECO:0000259" key="6">
    <source>
        <dbReference type="Pfam" id="PF00171"/>
    </source>
</evidence>
<dbReference type="PIRSF" id="PIRSF000197">
    <property type="entry name" value="Bifunct_PutA"/>
    <property type="match status" value="1"/>
</dbReference>
<dbReference type="Pfam" id="PF18327">
    <property type="entry name" value="PRODH"/>
    <property type="match status" value="1"/>
</dbReference>
<dbReference type="NCBIfam" id="NF008772">
    <property type="entry name" value="PRK11809.1"/>
    <property type="match status" value="1"/>
</dbReference>
<dbReference type="PANTHER" id="PTHR42862">
    <property type="entry name" value="DELTA-1-PYRROLINE-5-CARBOXYLATE DEHYDROGENASE 1, ISOFORM A-RELATED"/>
    <property type="match status" value="1"/>
</dbReference>
<reference evidence="11 12" key="1">
    <citation type="submission" date="2022-12" db="EMBL/GenBank/DDBJ databases">
        <title>Complete genome sequencing of Dickeya lacustris type strain LMG30899.</title>
        <authorList>
            <person name="Dobhal S."/>
            <person name="Arizala D."/>
            <person name="Arif M."/>
        </authorList>
    </citation>
    <scope>NUCLEOTIDE SEQUENCE [LARGE SCALE GENOMIC DNA]</scope>
    <source>
        <strain evidence="11 12">LMG30899</strain>
    </source>
</reference>
<keyword evidence="5" id="KW-0805">Transcription regulation</keyword>
<accession>A0ABY8G3L9</accession>
<evidence type="ECO:0000256" key="4">
    <source>
        <dbReference type="ARBA" id="ARBA00048142"/>
    </source>
</evidence>
<comment type="cofactor">
    <cofactor evidence="5">
        <name>FAD</name>
        <dbReference type="ChEBI" id="CHEBI:57692"/>
    </cofactor>
</comment>
<evidence type="ECO:0000256" key="2">
    <source>
        <dbReference type="ARBA" id="ARBA00023002"/>
    </source>
</evidence>
<dbReference type="InterPro" id="IPR010985">
    <property type="entry name" value="Ribbon_hlx_hlx"/>
</dbReference>
<evidence type="ECO:0000259" key="9">
    <source>
        <dbReference type="Pfam" id="PF18327"/>
    </source>
</evidence>
<feature type="domain" description="Proline dehydrogenase PutA" evidence="8">
    <location>
        <begin position="149"/>
        <end position="260"/>
    </location>
</feature>
<dbReference type="InterPro" id="IPR013321">
    <property type="entry name" value="Arc_rbn_hlx_hlx"/>
</dbReference>
<dbReference type="EMBL" id="CP114280">
    <property type="protein sequence ID" value="WFN54545.1"/>
    <property type="molecule type" value="Genomic_DNA"/>
</dbReference>
<comment type="pathway">
    <text evidence="5">Amino-acid degradation; L-proline degradation into L-glutamate; L-glutamate from L-proline: step 1/2.</text>
</comment>
<keyword evidence="5" id="KW-0804">Transcription</keyword>
<dbReference type="InterPro" id="IPR029041">
    <property type="entry name" value="FAD-linked_oxidoreductase-like"/>
</dbReference>
<keyword evidence="5" id="KW-0238">DNA-binding</keyword>
<dbReference type="EC" id="1.2.1.88" evidence="5"/>
<dbReference type="InterPro" id="IPR050485">
    <property type="entry name" value="Proline_metab_enzyme"/>
</dbReference>
<dbReference type="Pfam" id="PF21775">
    <property type="entry name" value="PutA_1st"/>
    <property type="match status" value="1"/>
</dbReference>
<comment type="catalytic activity">
    <reaction evidence="5">
        <text>L-proline + a quinone = (S)-1-pyrroline-5-carboxylate + a quinol + H(+)</text>
        <dbReference type="Rhea" id="RHEA:23784"/>
        <dbReference type="ChEBI" id="CHEBI:15378"/>
        <dbReference type="ChEBI" id="CHEBI:17388"/>
        <dbReference type="ChEBI" id="CHEBI:24646"/>
        <dbReference type="ChEBI" id="CHEBI:60039"/>
        <dbReference type="ChEBI" id="CHEBI:132124"/>
        <dbReference type="EC" id="1.5.5.2"/>
    </reaction>
</comment>